<feature type="signal peptide" evidence="1">
    <location>
        <begin position="1"/>
        <end position="18"/>
    </location>
</feature>
<protein>
    <submittedName>
        <fullName evidence="2">GLPGLI family protein</fullName>
    </submittedName>
</protein>
<dbReference type="Pfam" id="PF09697">
    <property type="entry name" value="Porph_ging"/>
    <property type="match status" value="1"/>
</dbReference>
<keyword evidence="1" id="KW-0732">Signal</keyword>
<reference evidence="2 3" key="1">
    <citation type="journal article" date="2021" name="Int. J. Syst. Evol. Microbiol.">
        <title>Faecalibacter bovis sp. nov., isolated from cow faeces.</title>
        <authorList>
            <person name="Li F."/>
            <person name="Zhao W."/>
            <person name="Hong Q."/>
            <person name="Shao Q."/>
            <person name="Song J."/>
            <person name="Yang S."/>
        </authorList>
    </citation>
    <scope>NUCLEOTIDE SEQUENCE [LARGE SCALE GENOMIC DNA]</scope>
    <source>
        <strain evidence="2 3">ZY171143</strain>
    </source>
</reference>
<accession>A0ABX7XCV6</accession>
<reference evidence="3" key="2">
    <citation type="submission" date="2021-04" db="EMBL/GenBank/DDBJ databases">
        <title>Taxonomy of Flavobacteriaceae bacterium ZY171143.</title>
        <authorList>
            <person name="Li F."/>
        </authorList>
    </citation>
    <scope>NUCLEOTIDE SEQUENCE [LARGE SCALE GENOMIC DNA]</scope>
    <source>
        <strain evidence="3">ZY171143</strain>
    </source>
</reference>
<name>A0ABX7XCV6_9FLAO</name>
<dbReference type="RefSeq" id="WP_230476351.1">
    <property type="nucleotide sequence ID" value="NZ_CP072842.1"/>
</dbReference>
<dbReference type="Proteomes" id="UP000672011">
    <property type="component" value="Chromosome"/>
</dbReference>
<keyword evidence="3" id="KW-1185">Reference proteome</keyword>
<proteinExistence type="predicted"/>
<evidence type="ECO:0000256" key="1">
    <source>
        <dbReference type="SAM" id="SignalP"/>
    </source>
</evidence>
<sequence length="244" mass="28076">MKKLLSVALLSASLFLTAQEKVVVEYEFYNVFDLSKETNPKMLEIYKNSNEQKSFYELVTTVDESLYKKIERVDNSQSKKGTSISFGGVGNDFYKNFSENISLTFMDYNGKKLIIKDSLKVQPWIIQKDKSTYLGYDVKKATYQEKSNTYTAWFAPKLAIKNGPIEYAGLPGLILKLEIVNIDKKGGENKRIYNATNIKIDSKAKIERPTKGQIVSQKEFDQIIEEDNKKFDEMYNNKVETKID</sequence>
<evidence type="ECO:0000313" key="2">
    <source>
        <dbReference type="EMBL" id="QTV05707.1"/>
    </source>
</evidence>
<dbReference type="InterPro" id="IPR005901">
    <property type="entry name" value="GLPGLI"/>
</dbReference>
<dbReference type="EMBL" id="CP072842">
    <property type="protein sequence ID" value="QTV05707.1"/>
    <property type="molecule type" value="Genomic_DNA"/>
</dbReference>
<gene>
    <name evidence="2" type="ORF">J9309_13220</name>
</gene>
<evidence type="ECO:0000313" key="3">
    <source>
        <dbReference type="Proteomes" id="UP000672011"/>
    </source>
</evidence>
<feature type="chain" id="PRO_5045148039" evidence="1">
    <location>
        <begin position="19"/>
        <end position="244"/>
    </location>
</feature>
<organism evidence="2 3">
    <name type="scientific">Faecalibacter bovis</name>
    <dbReference type="NCBI Taxonomy" id="2898187"/>
    <lineage>
        <taxon>Bacteria</taxon>
        <taxon>Pseudomonadati</taxon>
        <taxon>Bacteroidota</taxon>
        <taxon>Flavobacteriia</taxon>
        <taxon>Flavobacteriales</taxon>
        <taxon>Weeksellaceae</taxon>
        <taxon>Faecalibacter</taxon>
    </lineage>
</organism>
<dbReference type="NCBIfam" id="TIGR01200">
    <property type="entry name" value="GLPGLI"/>
    <property type="match status" value="1"/>
</dbReference>